<keyword evidence="2" id="KW-1185">Reference proteome</keyword>
<name>A0A1H9X5B7_9RHOB</name>
<organism evidence="1 2">
    <name type="scientific">Tranquillimonas rosea</name>
    <dbReference type="NCBI Taxonomy" id="641238"/>
    <lineage>
        <taxon>Bacteria</taxon>
        <taxon>Pseudomonadati</taxon>
        <taxon>Pseudomonadota</taxon>
        <taxon>Alphaproteobacteria</taxon>
        <taxon>Rhodobacterales</taxon>
        <taxon>Roseobacteraceae</taxon>
        <taxon>Tranquillimonas</taxon>
    </lineage>
</organism>
<proteinExistence type="predicted"/>
<dbReference type="EMBL" id="FOGU01000018">
    <property type="protein sequence ID" value="SES41057.1"/>
    <property type="molecule type" value="Genomic_DNA"/>
</dbReference>
<evidence type="ECO:0000313" key="1">
    <source>
        <dbReference type="EMBL" id="SES41057.1"/>
    </source>
</evidence>
<protein>
    <submittedName>
        <fullName evidence="1">Uncharacterized protein</fullName>
    </submittedName>
</protein>
<gene>
    <name evidence="1" type="ORF">SAMN04490244_11810</name>
</gene>
<sequence length="301" mass="33588">MWEGEFFDAFAAIRSLIDEPVLIDNPMRGGSHDLGARILRHGLSVSSFAFLEKYLQEAIKDFMPSASMTPVAYADMNDEFRRFVSISAAEGLLNRASFKPRVDRISYFEAEVSSLAKFGDTPAQFNWHGFSPKGSNVYKEDVATALKALGVITPWAKLTRVTAELGSHRADLASDFDNLSRTRNSSAHNPRGNIPTSDLGTNVTVAVLVAISFSLVLRSLKKVYTESRSVVELRERSRDPSINVRFVDEEGGGRWLERKEAFGRGVKRYRSFEDSVVRAMARSERPSVVVRSLSGIPLRLY</sequence>
<dbReference type="Proteomes" id="UP000198885">
    <property type="component" value="Unassembled WGS sequence"/>
</dbReference>
<evidence type="ECO:0000313" key="2">
    <source>
        <dbReference type="Proteomes" id="UP000198885"/>
    </source>
</evidence>
<accession>A0A1H9X5B7</accession>
<dbReference type="STRING" id="641238.SAMN04490244_11810"/>
<reference evidence="1 2" key="1">
    <citation type="submission" date="2016-10" db="EMBL/GenBank/DDBJ databases">
        <authorList>
            <person name="de Groot N.N."/>
        </authorList>
    </citation>
    <scope>NUCLEOTIDE SEQUENCE [LARGE SCALE GENOMIC DNA]</scope>
    <source>
        <strain evidence="1 2">DSM 23042</strain>
    </source>
</reference>
<dbReference type="AlphaFoldDB" id="A0A1H9X5B7"/>